<dbReference type="FunFam" id="3.10.10.10:FF:000002">
    <property type="entry name" value="Retrovirus-related Pol polyprotein from transposon 17.6-like protein"/>
    <property type="match status" value="1"/>
</dbReference>
<dbReference type="FunFam" id="3.10.10.10:FF:000007">
    <property type="entry name" value="Retrovirus-related Pol polyprotein from transposon 17.6-like Protein"/>
    <property type="match status" value="1"/>
</dbReference>
<proteinExistence type="predicted"/>
<organism evidence="11 12">
    <name type="scientific">Oedothorax gibbosus</name>
    <dbReference type="NCBI Taxonomy" id="931172"/>
    <lineage>
        <taxon>Eukaryota</taxon>
        <taxon>Metazoa</taxon>
        <taxon>Ecdysozoa</taxon>
        <taxon>Arthropoda</taxon>
        <taxon>Chelicerata</taxon>
        <taxon>Arachnida</taxon>
        <taxon>Araneae</taxon>
        <taxon>Araneomorphae</taxon>
        <taxon>Entelegynae</taxon>
        <taxon>Araneoidea</taxon>
        <taxon>Linyphiidae</taxon>
        <taxon>Erigoninae</taxon>
        <taxon>Oedothorax</taxon>
    </lineage>
</organism>
<keyword evidence="9" id="KW-0511">Multifunctional enzyme</keyword>
<dbReference type="InterPro" id="IPR050951">
    <property type="entry name" value="Retrovirus_Pol_polyprotein"/>
</dbReference>
<evidence type="ECO:0000259" key="10">
    <source>
        <dbReference type="PROSITE" id="PS50878"/>
    </source>
</evidence>
<dbReference type="EMBL" id="JAFNEN010000918">
    <property type="protein sequence ID" value="KAG8176082.1"/>
    <property type="molecule type" value="Genomic_DNA"/>
</dbReference>
<gene>
    <name evidence="11" type="ORF">JTE90_025540</name>
</gene>
<keyword evidence="5" id="KW-0540">Nuclease</keyword>
<dbReference type="InterPro" id="IPR043128">
    <property type="entry name" value="Rev_trsase/Diguanyl_cyclase"/>
</dbReference>
<evidence type="ECO:0000256" key="2">
    <source>
        <dbReference type="ARBA" id="ARBA00022670"/>
    </source>
</evidence>
<dbReference type="Pfam" id="PF17919">
    <property type="entry name" value="RT_RNaseH_2"/>
    <property type="match status" value="1"/>
</dbReference>
<dbReference type="Pfam" id="PF00078">
    <property type="entry name" value="RVT_1"/>
    <property type="match status" value="1"/>
</dbReference>
<evidence type="ECO:0000256" key="7">
    <source>
        <dbReference type="ARBA" id="ARBA00022801"/>
    </source>
</evidence>
<keyword evidence="2" id="KW-0645">Protease</keyword>
<dbReference type="InterPro" id="IPR000477">
    <property type="entry name" value="RT_dom"/>
</dbReference>
<protein>
    <recommendedName>
        <fullName evidence="1">RNA-directed DNA polymerase</fullName>
        <ecNumber evidence="1">2.7.7.49</ecNumber>
    </recommendedName>
</protein>
<keyword evidence="3" id="KW-0808">Transferase</keyword>
<evidence type="ECO:0000256" key="6">
    <source>
        <dbReference type="ARBA" id="ARBA00022759"/>
    </source>
</evidence>
<dbReference type="Gene3D" id="3.10.10.10">
    <property type="entry name" value="HIV Type 1 Reverse Transcriptase, subunit A, domain 1"/>
    <property type="match status" value="1"/>
</dbReference>
<evidence type="ECO:0000256" key="4">
    <source>
        <dbReference type="ARBA" id="ARBA00022695"/>
    </source>
</evidence>
<reference evidence="11 12" key="1">
    <citation type="journal article" date="2022" name="Nat. Ecol. Evol.">
        <title>A masculinizing supergene underlies an exaggerated male reproductive morph in a spider.</title>
        <authorList>
            <person name="Hendrickx F."/>
            <person name="De Corte Z."/>
            <person name="Sonet G."/>
            <person name="Van Belleghem S.M."/>
            <person name="Kostlbacher S."/>
            <person name="Vangestel C."/>
        </authorList>
    </citation>
    <scope>NUCLEOTIDE SEQUENCE [LARGE SCALE GENOMIC DNA]</scope>
    <source>
        <strain evidence="11">W744_W776</strain>
    </source>
</reference>
<keyword evidence="7" id="KW-0378">Hydrolase</keyword>
<name>A0AAV6TVE9_9ARAC</name>
<dbReference type="GO" id="GO:0008233">
    <property type="term" value="F:peptidase activity"/>
    <property type="evidence" value="ECO:0007669"/>
    <property type="project" value="UniProtKB-KW"/>
</dbReference>
<evidence type="ECO:0000256" key="9">
    <source>
        <dbReference type="ARBA" id="ARBA00023268"/>
    </source>
</evidence>
<sequence length="363" mass="41714">MLEEFNDIFDFNQTAKRSGCTKVKHKINTDDSPPIKQRPYRISPAERRVIEDEVHKMFKADVIQQSESPWSSPVVLVKKKNGEWRFCVDYRRLNRVTKKDVYPLPRIDDALDCLAGARIFSLMDLKSGYWQIEVDDKDREKTAFVTPDGLFEFKVMPFGLCNAPATFERMMDTVLRGLKWNICLCYLDDVIVYAPDFREHQQRLRKVLKCIQDAGLALNSKKCCFGKKKLTILGHLVDAHGIYPDPEKVVAVEKFPIPQNITDVRTFLGLCSYYRRFIRNFADIAKPLHELLKKDVKFSWNLSQAMSFTTLKKLLTGDPVLGHYLPHAKTLIHSDASGYGIGAVLVQEQNGTERPIAYASRTF</sequence>
<keyword evidence="12" id="KW-1185">Reference proteome</keyword>
<dbReference type="InterPro" id="IPR043502">
    <property type="entry name" value="DNA/RNA_pol_sf"/>
</dbReference>
<keyword evidence="4" id="KW-0548">Nucleotidyltransferase</keyword>
<dbReference type="PANTHER" id="PTHR37984:SF5">
    <property type="entry name" value="PROTEIN NYNRIN-LIKE"/>
    <property type="match status" value="1"/>
</dbReference>
<dbReference type="SUPFAM" id="SSF56672">
    <property type="entry name" value="DNA/RNA polymerases"/>
    <property type="match status" value="1"/>
</dbReference>
<evidence type="ECO:0000256" key="1">
    <source>
        <dbReference type="ARBA" id="ARBA00012493"/>
    </source>
</evidence>
<evidence type="ECO:0000313" key="11">
    <source>
        <dbReference type="EMBL" id="KAG8176082.1"/>
    </source>
</evidence>
<dbReference type="PROSITE" id="PS50878">
    <property type="entry name" value="RT_POL"/>
    <property type="match status" value="1"/>
</dbReference>
<dbReference type="AlphaFoldDB" id="A0AAV6TVE9"/>
<dbReference type="PANTHER" id="PTHR37984">
    <property type="entry name" value="PROTEIN CBG26694"/>
    <property type="match status" value="1"/>
</dbReference>
<keyword evidence="8" id="KW-0695">RNA-directed DNA polymerase</keyword>
<dbReference type="FunFam" id="3.30.70.270:FF:000020">
    <property type="entry name" value="Transposon Tf2-6 polyprotein-like Protein"/>
    <property type="match status" value="1"/>
</dbReference>
<dbReference type="CDD" id="cd01647">
    <property type="entry name" value="RT_LTR"/>
    <property type="match status" value="1"/>
</dbReference>
<dbReference type="Gene3D" id="3.30.70.270">
    <property type="match status" value="2"/>
</dbReference>
<accession>A0AAV6TVE9</accession>
<dbReference type="GO" id="GO:0006508">
    <property type="term" value="P:proteolysis"/>
    <property type="evidence" value="ECO:0007669"/>
    <property type="project" value="UniProtKB-KW"/>
</dbReference>
<feature type="domain" description="Reverse transcriptase" evidence="10">
    <location>
        <begin position="58"/>
        <end position="237"/>
    </location>
</feature>
<evidence type="ECO:0000256" key="5">
    <source>
        <dbReference type="ARBA" id="ARBA00022722"/>
    </source>
</evidence>
<dbReference type="GO" id="GO:0003964">
    <property type="term" value="F:RNA-directed DNA polymerase activity"/>
    <property type="evidence" value="ECO:0007669"/>
    <property type="project" value="UniProtKB-KW"/>
</dbReference>
<dbReference type="EC" id="2.7.7.49" evidence="1"/>
<dbReference type="GO" id="GO:0004519">
    <property type="term" value="F:endonuclease activity"/>
    <property type="evidence" value="ECO:0007669"/>
    <property type="project" value="UniProtKB-KW"/>
</dbReference>
<evidence type="ECO:0000256" key="8">
    <source>
        <dbReference type="ARBA" id="ARBA00022918"/>
    </source>
</evidence>
<keyword evidence="6" id="KW-0255">Endonuclease</keyword>
<comment type="caution">
    <text evidence="11">The sequence shown here is derived from an EMBL/GenBank/DDBJ whole genome shotgun (WGS) entry which is preliminary data.</text>
</comment>
<evidence type="ECO:0000313" key="12">
    <source>
        <dbReference type="Proteomes" id="UP000827092"/>
    </source>
</evidence>
<dbReference type="Proteomes" id="UP000827092">
    <property type="component" value="Unassembled WGS sequence"/>
</dbReference>
<dbReference type="InterPro" id="IPR041577">
    <property type="entry name" value="RT_RNaseH_2"/>
</dbReference>
<evidence type="ECO:0000256" key="3">
    <source>
        <dbReference type="ARBA" id="ARBA00022679"/>
    </source>
</evidence>